<evidence type="ECO:0000313" key="10">
    <source>
        <dbReference type="EMBL" id="PNW82439.1"/>
    </source>
</evidence>
<dbReference type="GO" id="GO:0004175">
    <property type="term" value="F:endopeptidase activity"/>
    <property type="evidence" value="ECO:0000318"/>
    <property type="project" value="GO_Central"/>
</dbReference>
<dbReference type="RefSeq" id="XP_001695298.2">
    <property type="nucleotide sequence ID" value="XM_001695246.2"/>
</dbReference>
<keyword evidence="3 9" id="KW-0963">Cytoplasm</keyword>
<sequence length="235" mass="24784">MPPASPCPGLDGCMAPSTSTPVSMGTTIIAVTFNGGVILAADSRTSTGNYIANRVTDKITPLCDNVYTLRSGSAADTQAIAGYVQHFIAQHQAEEGEHINVKTAANLVKMMAYNNKDNLQAGLIVAGYDKHGGGQVFSISLGGTITETSFAMSGSGSTYINGFVDKYWREGMSEQEAMDFVTKALRYAMTWDASSGGCMRTVTITASGVKRTFIPGSDIPPTYGELPFPTAPVRA</sequence>
<dbReference type="ExpressionAtlas" id="A0A2K3DPH8">
    <property type="expression patterns" value="baseline"/>
</dbReference>
<dbReference type="PANTHER" id="PTHR32194:SF0">
    <property type="entry name" value="ATP-DEPENDENT PROTEASE SUBUNIT HSLV"/>
    <property type="match status" value="1"/>
</dbReference>
<dbReference type="FunCoup" id="A0A2K3DPH8">
    <property type="interactions" value="2129"/>
</dbReference>
<dbReference type="GO" id="GO:0004298">
    <property type="term" value="F:threonine-type endopeptidase activity"/>
    <property type="evidence" value="ECO:0007669"/>
    <property type="project" value="UniProtKB-KW"/>
</dbReference>
<evidence type="ECO:0000256" key="8">
    <source>
        <dbReference type="PIRSR" id="PIRSR600243-1"/>
    </source>
</evidence>
<dbReference type="GO" id="GO:0005634">
    <property type="term" value="C:nucleus"/>
    <property type="evidence" value="ECO:0000318"/>
    <property type="project" value="GO_Central"/>
</dbReference>
<accession>A0A2K3DPH8</accession>
<dbReference type="KEGG" id="cre:CHLRE_06g279000v5"/>
<dbReference type="Pfam" id="PF00227">
    <property type="entry name" value="Proteasome"/>
    <property type="match status" value="1"/>
</dbReference>
<evidence type="ECO:0000256" key="5">
    <source>
        <dbReference type="ARBA" id="ARBA00022698"/>
    </source>
</evidence>
<keyword evidence="4" id="KW-0645">Protease</keyword>
<dbReference type="Proteomes" id="UP000006906">
    <property type="component" value="Chromosome 6"/>
</dbReference>
<dbReference type="GeneID" id="5720872"/>
<dbReference type="PaxDb" id="3055-EDP01556"/>
<dbReference type="PANTHER" id="PTHR32194">
    <property type="entry name" value="METALLOPROTEASE TLDD"/>
    <property type="match status" value="1"/>
</dbReference>
<dbReference type="CDD" id="cd03762">
    <property type="entry name" value="proteasome_beta_type_6"/>
    <property type="match status" value="1"/>
</dbReference>
<keyword evidence="11" id="KW-1185">Reference proteome</keyword>
<evidence type="ECO:0000256" key="2">
    <source>
        <dbReference type="ARBA" id="ARBA00002000"/>
    </source>
</evidence>
<dbReference type="OrthoDB" id="7854943at2759"/>
<keyword evidence="9" id="KW-0539">Nucleus</keyword>
<dbReference type="OMA" id="TFIYGYC"/>
<keyword evidence="7 9" id="KW-0647">Proteasome</keyword>
<dbReference type="PROSITE" id="PS51476">
    <property type="entry name" value="PROTEASOME_BETA_2"/>
    <property type="match status" value="1"/>
</dbReference>
<dbReference type="InterPro" id="IPR000243">
    <property type="entry name" value="Pept_T1A_subB"/>
</dbReference>
<evidence type="ECO:0000256" key="3">
    <source>
        <dbReference type="ARBA" id="ARBA00022490"/>
    </source>
</evidence>
<keyword evidence="6" id="KW-0378">Hydrolase</keyword>
<dbReference type="PROSITE" id="PS00854">
    <property type="entry name" value="PROTEASOME_BETA_1"/>
    <property type="match status" value="1"/>
</dbReference>
<evidence type="ECO:0000256" key="7">
    <source>
        <dbReference type="ARBA" id="ARBA00022942"/>
    </source>
</evidence>
<proteinExistence type="inferred from homology"/>
<dbReference type="InterPro" id="IPR016050">
    <property type="entry name" value="Proteasome_bsu_CS"/>
</dbReference>
<evidence type="ECO:0000256" key="6">
    <source>
        <dbReference type="ARBA" id="ARBA00022801"/>
    </source>
</evidence>
<comment type="subcellular location">
    <subcellularLocation>
        <location evidence="9">Cytoplasm</location>
    </subcellularLocation>
    <subcellularLocation>
        <location evidence="9">Nucleus</location>
    </subcellularLocation>
</comment>
<dbReference type="AlphaFoldDB" id="A0A2K3DPH8"/>
<dbReference type="InterPro" id="IPR023333">
    <property type="entry name" value="Proteasome_suB-type"/>
</dbReference>
<keyword evidence="5" id="KW-0888">Threonine protease</keyword>
<dbReference type="InterPro" id="IPR001353">
    <property type="entry name" value="Proteasome_sua/b"/>
</dbReference>
<name>A0A2K3DPH8_CHLRE</name>
<evidence type="ECO:0000256" key="4">
    <source>
        <dbReference type="ARBA" id="ARBA00022670"/>
    </source>
</evidence>
<feature type="active site" description="Nucleophile" evidence="8">
    <location>
        <position position="26"/>
    </location>
</feature>
<dbReference type="InterPro" id="IPR029055">
    <property type="entry name" value="Ntn_hydrolases_N"/>
</dbReference>
<gene>
    <name evidence="10" type="ORF">CHLRE_06g279000v5</name>
</gene>
<dbReference type="InParanoid" id="A0A2K3DPH8"/>
<dbReference type="Gene3D" id="3.60.20.10">
    <property type="entry name" value="Glutamine Phosphoribosylpyrophosphate, subunit 1, domain 1"/>
    <property type="match status" value="1"/>
</dbReference>
<protein>
    <recommendedName>
        <fullName evidence="9">Proteasome subunit beta</fullName>
    </recommendedName>
</protein>
<comment type="function">
    <text evidence="2">The proteasome is a multicatalytic proteinase complex which is characterized by its ability to cleave peptides with Arg, Phe, Tyr, Leu, and Glu adjacent to the leaving group at neutral or slightly basic pH. The proteasome has an ATP-dependent proteolytic activity.</text>
</comment>
<comment type="catalytic activity">
    <reaction evidence="1">
        <text>Cleavage of peptide bonds with very broad specificity.</text>
        <dbReference type="EC" id="3.4.25.1"/>
    </reaction>
</comment>
<dbReference type="STRING" id="3055.A0A2K3DPH8"/>
<evidence type="ECO:0000256" key="1">
    <source>
        <dbReference type="ARBA" id="ARBA00001198"/>
    </source>
</evidence>
<dbReference type="PRINTS" id="PR00141">
    <property type="entry name" value="PROTEASOME"/>
</dbReference>
<dbReference type="Gramene" id="PNW82439">
    <property type="protein sequence ID" value="PNW82439"/>
    <property type="gene ID" value="CHLRE_06g279000v5"/>
</dbReference>
<organism evidence="10 11">
    <name type="scientific">Chlamydomonas reinhardtii</name>
    <name type="common">Chlamydomonas smithii</name>
    <dbReference type="NCBI Taxonomy" id="3055"/>
    <lineage>
        <taxon>Eukaryota</taxon>
        <taxon>Viridiplantae</taxon>
        <taxon>Chlorophyta</taxon>
        <taxon>core chlorophytes</taxon>
        <taxon>Chlorophyceae</taxon>
        <taxon>CS clade</taxon>
        <taxon>Chlamydomonadales</taxon>
        <taxon>Chlamydomonadaceae</taxon>
        <taxon>Chlamydomonas</taxon>
    </lineage>
</organism>
<dbReference type="GO" id="GO:0043161">
    <property type="term" value="P:proteasome-mediated ubiquitin-dependent protein catabolic process"/>
    <property type="evidence" value="ECO:0000318"/>
    <property type="project" value="GO_Central"/>
</dbReference>
<dbReference type="GO" id="GO:0019774">
    <property type="term" value="C:proteasome core complex, beta-subunit complex"/>
    <property type="evidence" value="ECO:0000318"/>
    <property type="project" value="GO_Central"/>
</dbReference>
<comment type="similarity">
    <text evidence="9">Belongs to the peptidase T1B family.</text>
</comment>
<dbReference type="GO" id="GO:0005829">
    <property type="term" value="C:cytosol"/>
    <property type="evidence" value="ECO:0000318"/>
    <property type="project" value="GO_Central"/>
</dbReference>
<dbReference type="EMBL" id="CM008967">
    <property type="protein sequence ID" value="PNW82439.1"/>
    <property type="molecule type" value="Genomic_DNA"/>
</dbReference>
<comment type="function">
    <text evidence="9">Component of the proteasome, a multicatalytic proteinase complex which is characterized by its ability to cleave peptides with Arg, Phe, Tyr, Leu, and Glu adjacent to the leaving group at neutral or slightly basic pH. The proteasome has an ATP-dependent proteolytic activity.</text>
</comment>
<evidence type="ECO:0000256" key="9">
    <source>
        <dbReference type="RuleBase" id="RU004203"/>
    </source>
</evidence>
<reference evidence="10 11" key="1">
    <citation type="journal article" date="2007" name="Science">
        <title>The Chlamydomonas genome reveals the evolution of key animal and plant functions.</title>
        <authorList>
            <person name="Merchant S.S."/>
            <person name="Prochnik S.E."/>
            <person name="Vallon O."/>
            <person name="Harris E.H."/>
            <person name="Karpowicz S.J."/>
            <person name="Witman G.B."/>
            <person name="Terry A."/>
            <person name="Salamov A."/>
            <person name="Fritz-Laylin L.K."/>
            <person name="Marechal-Drouard L."/>
            <person name="Marshall W.F."/>
            <person name="Qu L.H."/>
            <person name="Nelson D.R."/>
            <person name="Sanderfoot A.A."/>
            <person name="Spalding M.H."/>
            <person name="Kapitonov V.V."/>
            <person name="Ren Q."/>
            <person name="Ferris P."/>
            <person name="Lindquist E."/>
            <person name="Shapiro H."/>
            <person name="Lucas S.M."/>
            <person name="Grimwood J."/>
            <person name="Schmutz J."/>
            <person name="Cardol P."/>
            <person name="Cerutti H."/>
            <person name="Chanfreau G."/>
            <person name="Chen C.L."/>
            <person name="Cognat V."/>
            <person name="Croft M.T."/>
            <person name="Dent R."/>
            <person name="Dutcher S."/>
            <person name="Fernandez E."/>
            <person name="Fukuzawa H."/>
            <person name="Gonzalez-Ballester D."/>
            <person name="Gonzalez-Halphen D."/>
            <person name="Hallmann A."/>
            <person name="Hanikenne M."/>
            <person name="Hippler M."/>
            <person name="Inwood W."/>
            <person name="Jabbari K."/>
            <person name="Kalanon M."/>
            <person name="Kuras R."/>
            <person name="Lefebvre P.A."/>
            <person name="Lemaire S.D."/>
            <person name="Lobanov A.V."/>
            <person name="Lohr M."/>
            <person name="Manuell A."/>
            <person name="Meier I."/>
            <person name="Mets L."/>
            <person name="Mittag M."/>
            <person name="Mittelmeier T."/>
            <person name="Moroney J.V."/>
            <person name="Moseley J."/>
            <person name="Napoli C."/>
            <person name="Nedelcu A.M."/>
            <person name="Niyogi K."/>
            <person name="Novoselov S.V."/>
            <person name="Paulsen I.T."/>
            <person name="Pazour G."/>
            <person name="Purton S."/>
            <person name="Ral J.P."/>
            <person name="Riano-Pachon D.M."/>
            <person name="Riekhof W."/>
            <person name="Rymarquis L."/>
            <person name="Schroda M."/>
            <person name="Stern D."/>
            <person name="Umen J."/>
            <person name="Willows R."/>
            <person name="Wilson N."/>
            <person name="Zimmer S.L."/>
            <person name="Allmer J."/>
            <person name="Balk J."/>
            <person name="Bisova K."/>
            <person name="Chen C.J."/>
            <person name="Elias M."/>
            <person name="Gendler K."/>
            <person name="Hauser C."/>
            <person name="Lamb M.R."/>
            <person name="Ledford H."/>
            <person name="Long J.C."/>
            <person name="Minagawa J."/>
            <person name="Page M.D."/>
            <person name="Pan J."/>
            <person name="Pootakham W."/>
            <person name="Roje S."/>
            <person name="Rose A."/>
            <person name="Stahlberg E."/>
            <person name="Terauchi A.M."/>
            <person name="Yang P."/>
            <person name="Ball S."/>
            <person name="Bowler C."/>
            <person name="Dieckmann C.L."/>
            <person name="Gladyshev V.N."/>
            <person name="Green P."/>
            <person name="Jorgensen R."/>
            <person name="Mayfield S."/>
            <person name="Mueller-Roeber B."/>
            <person name="Rajamani S."/>
            <person name="Sayre R.T."/>
            <person name="Brokstein P."/>
            <person name="Dubchak I."/>
            <person name="Goodstein D."/>
            <person name="Hornick L."/>
            <person name="Huang Y.W."/>
            <person name="Jhaveri J."/>
            <person name="Luo Y."/>
            <person name="Martinez D."/>
            <person name="Ngau W.C."/>
            <person name="Otillar B."/>
            <person name="Poliakov A."/>
            <person name="Porter A."/>
            <person name="Szajkowski L."/>
            <person name="Werner G."/>
            <person name="Zhou K."/>
            <person name="Grigoriev I.V."/>
            <person name="Rokhsar D.S."/>
            <person name="Grossman A.R."/>
        </authorList>
    </citation>
    <scope>NUCLEOTIDE SEQUENCE [LARGE SCALE GENOMIC DNA]</scope>
    <source>
        <strain evidence="11">CC-503</strain>
    </source>
</reference>
<evidence type="ECO:0000313" key="11">
    <source>
        <dbReference type="Proteomes" id="UP000006906"/>
    </source>
</evidence>
<comment type="subunit">
    <text evidence="9">Component of the proteasome complex.</text>
</comment>
<dbReference type="SUPFAM" id="SSF56235">
    <property type="entry name" value="N-terminal nucleophile aminohydrolases (Ntn hydrolases)"/>
    <property type="match status" value="1"/>
</dbReference>